<protein>
    <submittedName>
        <fullName evidence="1">Uncharacterized protein</fullName>
    </submittedName>
</protein>
<dbReference type="Proteomes" id="UP000017127">
    <property type="component" value="Unassembled WGS sequence"/>
</dbReference>
<sequence>MFKTTKPTFKNFPFPVRFSRFGVDMVASRTGLAGTSRVNQNHIN</sequence>
<evidence type="ECO:0000313" key="1">
    <source>
        <dbReference type="EMBL" id="ERT03745.1"/>
    </source>
</evidence>
<name>U7Q9K5_9CYAN</name>
<dbReference type="EMBL" id="AUZM01000237">
    <property type="protein sequence ID" value="ERT03745.1"/>
    <property type="molecule type" value="Genomic_DNA"/>
</dbReference>
<reference evidence="1 2" key="1">
    <citation type="journal article" date="2013" name="Front. Microbiol.">
        <title>Comparative genomic analyses of the cyanobacterium, Lyngbya aestuarii BL J, a powerful hydrogen producer.</title>
        <authorList>
            <person name="Kothari A."/>
            <person name="Vaughn M."/>
            <person name="Garcia-Pichel F."/>
        </authorList>
    </citation>
    <scope>NUCLEOTIDE SEQUENCE [LARGE SCALE GENOMIC DNA]</scope>
    <source>
        <strain evidence="1 2">BL J</strain>
    </source>
</reference>
<gene>
    <name evidence="1" type="ORF">M595_6317</name>
</gene>
<proteinExistence type="predicted"/>
<organism evidence="1 2">
    <name type="scientific">Lyngbya aestuarii BL J</name>
    <dbReference type="NCBI Taxonomy" id="1348334"/>
    <lineage>
        <taxon>Bacteria</taxon>
        <taxon>Bacillati</taxon>
        <taxon>Cyanobacteriota</taxon>
        <taxon>Cyanophyceae</taxon>
        <taxon>Oscillatoriophycideae</taxon>
        <taxon>Oscillatoriales</taxon>
        <taxon>Microcoleaceae</taxon>
        <taxon>Lyngbya</taxon>
    </lineage>
</organism>
<evidence type="ECO:0000313" key="2">
    <source>
        <dbReference type="Proteomes" id="UP000017127"/>
    </source>
</evidence>
<keyword evidence="2" id="KW-1185">Reference proteome</keyword>
<accession>U7Q9K5</accession>
<dbReference type="AlphaFoldDB" id="U7Q9K5"/>
<comment type="caution">
    <text evidence="1">The sequence shown here is derived from an EMBL/GenBank/DDBJ whole genome shotgun (WGS) entry which is preliminary data.</text>
</comment>
<feature type="non-terminal residue" evidence="1">
    <location>
        <position position="44"/>
    </location>
</feature>